<evidence type="ECO:0000259" key="4">
    <source>
        <dbReference type="PROSITE" id="PS50022"/>
    </source>
</evidence>
<dbReference type="GO" id="GO:0016798">
    <property type="term" value="F:hydrolase activity, acting on glycosyl bonds"/>
    <property type="evidence" value="ECO:0007669"/>
    <property type="project" value="UniProtKB-KW"/>
</dbReference>
<dbReference type="SMART" id="SM00060">
    <property type="entry name" value="FN3"/>
    <property type="match status" value="2"/>
</dbReference>
<dbReference type="InterPro" id="IPR013783">
    <property type="entry name" value="Ig-like_fold"/>
</dbReference>
<evidence type="ECO:0000256" key="1">
    <source>
        <dbReference type="ARBA" id="ARBA00022737"/>
    </source>
</evidence>
<keyword evidence="2" id="KW-0378">Hydrolase</keyword>
<evidence type="ECO:0008006" key="9">
    <source>
        <dbReference type="Google" id="ProtNLM"/>
    </source>
</evidence>
<evidence type="ECO:0000313" key="8">
    <source>
        <dbReference type="Proteomes" id="UP000094271"/>
    </source>
</evidence>
<feature type="domain" description="Fibronectin type-III" evidence="5">
    <location>
        <begin position="333"/>
        <end position="421"/>
    </location>
</feature>
<dbReference type="SMART" id="SM01276">
    <property type="entry name" value="M60-like"/>
    <property type="match status" value="1"/>
</dbReference>
<reference evidence="7 8" key="1">
    <citation type="submission" date="2016-08" db="EMBL/GenBank/DDBJ databases">
        <authorList>
            <person name="Seilhamer J.J."/>
        </authorList>
    </citation>
    <scope>NUCLEOTIDE SEQUENCE [LARGE SCALE GENOMIC DNA]</scope>
    <source>
        <strain evidence="7 8">NML150140-1</strain>
    </source>
</reference>
<dbReference type="PANTHER" id="PTHR46708">
    <property type="entry name" value="TENASCIN"/>
    <property type="match status" value="1"/>
</dbReference>
<comment type="caution">
    <text evidence="7">The sequence shown here is derived from an EMBL/GenBank/DDBJ whole genome shotgun (WGS) entry which is preliminary data.</text>
</comment>
<dbReference type="Gene3D" id="2.60.120.260">
    <property type="entry name" value="Galactose-binding domain-like"/>
    <property type="match status" value="1"/>
</dbReference>
<gene>
    <name evidence="7" type="ORF">BEI59_33755</name>
</gene>
<dbReference type="Pfam" id="PF13402">
    <property type="entry name" value="Peptidase_M60"/>
    <property type="match status" value="1"/>
</dbReference>
<evidence type="ECO:0000259" key="5">
    <source>
        <dbReference type="PROSITE" id="PS50853"/>
    </source>
</evidence>
<dbReference type="SUPFAM" id="SSF49265">
    <property type="entry name" value="Fibronectin type III"/>
    <property type="match status" value="1"/>
</dbReference>
<proteinExistence type="predicted"/>
<dbReference type="InterPro" id="IPR003961">
    <property type="entry name" value="FN3_dom"/>
</dbReference>
<dbReference type="Gene3D" id="2.60.120.1250">
    <property type="entry name" value="Peptidase M60, enhancin-like domain 1"/>
    <property type="match status" value="1"/>
</dbReference>
<keyword evidence="2" id="KW-0326">Glycosidase</keyword>
<evidence type="ECO:0000313" key="7">
    <source>
        <dbReference type="EMBL" id="ODR38500.1"/>
    </source>
</evidence>
<dbReference type="Proteomes" id="UP000094271">
    <property type="component" value="Unassembled WGS sequence"/>
</dbReference>
<dbReference type="Gene3D" id="3.40.390.80">
    <property type="entry name" value="Peptidase M60, enhancin-like domain 2"/>
    <property type="match status" value="1"/>
</dbReference>
<feature type="coiled-coil region" evidence="3">
    <location>
        <begin position="706"/>
        <end position="754"/>
    </location>
</feature>
<name>A0A1E3U6M0_9FIRM</name>
<feature type="coiled-coil region" evidence="3">
    <location>
        <begin position="890"/>
        <end position="920"/>
    </location>
</feature>
<dbReference type="InterPro" id="IPR000421">
    <property type="entry name" value="FA58C"/>
</dbReference>
<dbReference type="Pfam" id="PF00754">
    <property type="entry name" value="F5_F8_type_C"/>
    <property type="match status" value="1"/>
</dbReference>
<dbReference type="InterPro" id="IPR008979">
    <property type="entry name" value="Galactose-bd-like_sf"/>
</dbReference>
<protein>
    <recommendedName>
        <fullName evidence="9">Fibronectin type III domain protein</fullName>
    </recommendedName>
</protein>
<dbReference type="SUPFAM" id="SSF49785">
    <property type="entry name" value="Galactose-binding domain-like"/>
    <property type="match status" value="1"/>
</dbReference>
<accession>A0A1E3U6M0</accession>
<evidence type="ECO:0000259" key="6">
    <source>
        <dbReference type="PROSITE" id="PS51723"/>
    </source>
</evidence>
<sequence>MQVWLVKDGETKQERTKVFEKDKTEYKDKETISFDDIEPGTWELHISAKGFREYVQTMEMDGEIKSVEVYTDFLALPDRTYESGKLHPGVLLFGDMNGDGKLDEEDKNIIIDNINEAEKSGGGQTGKEFSSLKDLQYFVNSLANLKAGRDTLSSISSVVSPNAVAVNLNEAGGTKVKEGNPEELLREDGGNVKLAREDGEVISEENPVEIGFNLLTREQQEKDKSVPLEEIRITMGEHQITSGEVVVETTDGDKVYPIGKEQPQTRSRMRLYAAEADQTGEGSIVINLGGQIAVKKVTLRITGTSNQGNLAEISKVEFVNDMEKRIPDTQWDTPENLQAESGDKSFTLTWNACVNVTGYEVEITYDGKTQIIRVAGNELQVKNFMNNKLVNNQVYHVKVRSVNGTWASPYTEPGIDAIPKATKKPDPPDNIKVTGEYRKIRLTWKNMPDTDSYNIFYKEKGAASYQKIEGVQSSEYTITELKDKTTYEVYLTGVNELGESGPSIHSEARTTTLTPAQMPGYKLLNESDGKGQLSTHILSVTHGRGSMVGSSLDEGSKNSALGVADKDYGSYYQVLDWDDGASYPSPDKGLLFKLDDYYKMNYITFAEAEDLGYYNGVYVYYYDEAHPDGTAAKGVSLLQKTDPEGRRYYAIKLSQAITANKIRLGFTRSGNYHNIVIAEVNFYYYDSLEDDILALYADDLHTVLKADVTEDTIDQLQKRLDTKDEKSGEYHPERTALQKELDNAKGLLNTELREVVQINPAITAAKDGHLGFGGLNAWQPLGVTAYEGEQLVIYVGHNKLKTGSNASLRLVATQYHAEASAMAVNVATLKVGRNEITVPPIQSLSFEGGGALYIQYTGNDSSDRYAVRVSGGAKEPVLNLYGITDEGERKARINTYVQELEEQTENLEKLHKELHQDAVEEDNKVNRDFDRQNCILGATDIMLDQMMYSVAGEQILKGLGKGSSEEKAERLDQSLKAMEQMLHLFYQHKGLSTDDSAPASDRMPVQHLNIRYMRMFAGAFMYASGNHVGIEWGSVSGLAKGVPVNADNGKYESGSLFGWGIAHEIGHNINQGTYAIAEITNNYFALLSSAKDTNDSIRFQYDKVYQKVTSNTVGRASDVFTQLALYWQLHLAYDRGYNYKTYDTYEEQQKNLFFARVDSYARNTSRAPAPKGIALKLDGDTDQKLMRLACAAAGKNLLEFFERWGMQPDEGTISYAGQFDREERAVYYLTDDARVYEIEHGTENTIRGKDIISGESSAAVSSKIPNEVTIAIQNKASDQSVILGYEIARYEYAGGKAIRRVIGFTTDTQFVDHVTTINNRVMTYEVIAVDQFGYRSNPQKVGTVKISHDGSHDKSDWTVTTNMTSDMDKKETATEELPCEPEAVPAIQLVIDNDYKKNTYTGKTTSGGAAILLNLHEVLQVSGLKMTVAEGTPIRDYVIEISTDGSTWTTVKTGAFENKSGSQTVYFENEQKDPWICTYDAAYVRLKTSSPEMTVTELDLLGPAGDNISFGTKADSTAGAVGILGEEYVYEQKGEEKKSIPEGSLIFTGSYKGNPAYNVVVLYDEQGNVAGGTDTDGALKAEQIILARVPENGLLGEVSDGIWIYWIEPDLAASIKGKIRAELYRVDNALTNEGQRLVSDTLPLEIPEKLDTIYLKNDQETE</sequence>
<evidence type="ECO:0000256" key="2">
    <source>
        <dbReference type="ARBA" id="ARBA00023295"/>
    </source>
</evidence>
<dbReference type="InterPro" id="IPR042279">
    <property type="entry name" value="Pep_M60_3"/>
</dbReference>
<organism evidence="7 8">
    <name type="scientific">Eisenbergiella tayi</name>
    <dbReference type="NCBI Taxonomy" id="1432052"/>
    <lineage>
        <taxon>Bacteria</taxon>
        <taxon>Bacillati</taxon>
        <taxon>Bacillota</taxon>
        <taxon>Clostridia</taxon>
        <taxon>Lachnospirales</taxon>
        <taxon>Lachnospiraceae</taxon>
        <taxon>Eisenbergiella</taxon>
    </lineage>
</organism>
<dbReference type="EMBL" id="MEHA01000045">
    <property type="protein sequence ID" value="ODR38500.1"/>
    <property type="molecule type" value="Genomic_DNA"/>
</dbReference>
<dbReference type="Gene3D" id="2.60.40.10">
    <property type="entry name" value="Immunoglobulins"/>
    <property type="match status" value="2"/>
</dbReference>
<feature type="domain" description="Peptidase M60" evidence="6">
    <location>
        <begin position="776"/>
        <end position="1134"/>
    </location>
</feature>
<dbReference type="Pfam" id="PF00041">
    <property type="entry name" value="fn3"/>
    <property type="match status" value="2"/>
</dbReference>
<dbReference type="InterPro" id="IPR036116">
    <property type="entry name" value="FN3_sf"/>
</dbReference>
<dbReference type="PROSITE" id="PS50853">
    <property type="entry name" value="FN3"/>
    <property type="match status" value="2"/>
</dbReference>
<evidence type="ECO:0000256" key="3">
    <source>
        <dbReference type="SAM" id="Coils"/>
    </source>
</evidence>
<dbReference type="PROSITE" id="PS51723">
    <property type="entry name" value="PEPTIDASE_M60"/>
    <property type="match status" value="1"/>
</dbReference>
<dbReference type="InterPro" id="IPR050991">
    <property type="entry name" value="ECM_Regulatory_Proteins"/>
</dbReference>
<dbReference type="PANTHER" id="PTHR46708:SF2">
    <property type="entry name" value="FIBRONECTIN TYPE-III DOMAIN-CONTAINING PROTEIN"/>
    <property type="match status" value="1"/>
</dbReference>
<dbReference type="InterPro" id="IPR031161">
    <property type="entry name" value="Peptidase_M60_dom"/>
</dbReference>
<dbReference type="Gene3D" id="1.10.390.30">
    <property type="entry name" value="Peptidase M60, enhancin-like domain 3"/>
    <property type="match status" value="1"/>
</dbReference>
<dbReference type="PROSITE" id="PS50022">
    <property type="entry name" value="FA58C_3"/>
    <property type="match status" value="1"/>
</dbReference>
<feature type="domain" description="Fibronectin type-III" evidence="5">
    <location>
        <begin position="424"/>
        <end position="517"/>
    </location>
</feature>
<dbReference type="CDD" id="cd00063">
    <property type="entry name" value="FN3"/>
    <property type="match status" value="2"/>
</dbReference>
<feature type="domain" description="F5/8 type C" evidence="4">
    <location>
        <begin position="1356"/>
        <end position="1486"/>
    </location>
</feature>
<keyword evidence="3" id="KW-0175">Coiled coil</keyword>
<keyword evidence="1" id="KW-0677">Repeat</keyword>